<dbReference type="EMBL" id="MN517473">
    <property type="protein sequence ID" value="QFQ61156.1"/>
    <property type="molecule type" value="mRNA"/>
</dbReference>
<evidence type="ECO:0000256" key="1">
    <source>
        <dbReference type="SAM" id="SignalP"/>
    </source>
</evidence>
<dbReference type="AlphaFoldDB" id="A0A5P8I0T7"/>
<organism evidence="2">
    <name type="scientific">Conus magus</name>
    <name type="common">Magical cone</name>
    <dbReference type="NCBI Taxonomy" id="6492"/>
    <lineage>
        <taxon>Eukaryota</taxon>
        <taxon>Metazoa</taxon>
        <taxon>Spiralia</taxon>
        <taxon>Lophotrochozoa</taxon>
        <taxon>Mollusca</taxon>
        <taxon>Gastropoda</taxon>
        <taxon>Caenogastropoda</taxon>
        <taxon>Neogastropoda</taxon>
        <taxon>Conoidea</taxon>
        <taxon>Conidae</taxon>
        <taxon>Conus</taxon>
        <taxon>Pionoconus</taxon>
    </lineage>
</organism>
<accession>A0A5P8I0T7</accession>
<protein>
    <submittedName>
        <fullName evidence="2">Conodipine</fullName>
    </submittedName>
</protein>
<dbReference type="Gene3D" id="1.20.90.10">
    <property type="entry name" value="Phospholipase A2 domain"/>
    <property type="match status" value="1"/>
</dbReference>
<dbReference type="GO" id="GO:0004623">
    <property type="term" value="F:phospholipase A2 activity"/>
    <property type="evidence" value="ECO:0007669"/>
    <property type="project" value="InterPro"/>
</dbReference>
<name>A0A5P8I0T7_CONMA</name>
<evidence type="ECO:0000313" key="2">
    <source>
        <dbReference type="EMBL" id="QFQ61156.1"/>
    </source>
</evidence>
<dbReference type="GO" id="GO:0050482">
    <property type="term" value="P:arachidonate secretion"/>
    <property type="evidence" value="ECO:0007669"/>
    <property type="project" value="InterPro"/>
</dbReference>
<keyword evidence="1" id="KW-0732">Signal</keyword>
<dbReference type="InterPro" id="IPR036444">
    <property type="entry name" value="PLipase_A2_dom_sf"/>
</dbReference>
<sequence>MKILESALWILTALAVPRIAVQNSGTAELCKMNSDGCSVPFSWIRCKEHFRTACDKHDNCYVCGAHFNLTRKDCDDALHRDMTALCAQGTDDKGYCPEKQKRREASSMSITTPLRQLRLLEKRMLLNSLSARDLRQPQKPFLTCAQWVSIYFNVIRAFGQKFFKTTANATYCPQFKACVPEVSSTA</sequence>
<dbReference type="SUPFAM" id="SSF48619">
    <property type="entry name" value="Phospholipase A2, PLA2"/>
    <property type="match status" value="1"/>
</dbReference>
<proteinExistence type="evidence at transcript level"/>
<reference evidence="2" key="1">
    <citation type="journal article" date="2019" name="Mar. Drugs">
        <title>Conotoxin diversity in the venom gland transcriptome of the Magician's Cone, Pionoconus magus.</title>
        <authorList>
            <person name="Pardos-Blas J.R."/>
            <person name="Irisarri I."/>
            <person name="Abalde S."/>
            <person name="Tenorio M.J."/>
            <person name="Zardoya R."/>
        </authorList>
    </citation>
    <scope>NUCLEOTIDE SEQUENCE</scope>
    <source>
        <tissue evidence="2">Venom gland</tissue>
    </source>
</reference>
<feature type="chain" id="PRO_5024398289" evidence="1">
    <location>
        <begin position="16"/>
        <end position="186"/>
    </location>
</feature>
<dbReference type="GO" id="GO:0006644">
    <property type="term" value="P:phospholipid metabolic process"/>
    <property type="evidence" value="ECO:0007669"/>
    <property type="project" value="InterPro"/>
</dbReference>
<feature type="signal peptide" evidence="1">
    <location>
        <begin position="1"/>
        <end position="15"/>
    </location>
</feature>